<evidence type="ECO:0000256" key="1">
    <source>
        <dbReference type="ARBA" id="ARBA00006781"/>
    </source>
</evidence>
<gene>
    <name evidence="4" type="ORF">SISNIDRAFT_457762</name>
</gene>
<evidence type="ECO:0000313" key="5">
    <source>
        <dbReference type="Proteomes" id="UP000076722"/>
    </source>
</evidence>
<reference evidence="4 5" key="1">
    <citation type="journal article" date="2016" name="Mol. Biol. Evol.">
        <title>Comparative Genomics of Early-Diverging Mushroom-Forming Fungi Provides Insights into the Origins of Lignocellulose Decay Capabilities.</title>
        <authorList>
            <person name="Nagy L.G."/>
            <person name="Riley R."/>
            <person name="Tritt A."/>
            <person name="Adam C."/>
            <person name="Daum C."/>
            <person name="Floudas D."/>
            <person name="Sun H."/>
            <person name="Yadav J.S."/>
            <person name="Pangilinan J."/>
            <person name="Larsson K.H."/>
            <person name="Matsuura K."/>
            <person name="Barry K."/>
            <person name="Labutti K."/>
            <person name="Kuo R."/>
            <person name="Ohm R.A."/>
            <person name="Bhattacharya S.S."/>
            <person name="Shirouzu T."/>
            <person name="Yoshinaga Y."/>
            <person name="Martin F.M."/>
            <person name="Grigoriev I.V."/>
            <person name="Hibbett D.S."/>
        </authorList>
    </citation>
    <scope>NUCLEOTIDE SEQUENCE [LARGE SCALE GENOMIC DNA]</scope>
    <source>
        <strain evidence="4 5">HHB9708</strain>
    </source>
</reference>
<dbReference type="InterPro" id="IPR025602">
    <property type="entry name" value="BCP1_family"/>
</dbReference>
<dbReference type="OrthoDB" id="27543at2759"/>
<comment type="similarity">
    <text evidence="1 2">Belongs to the BCP1 family.</text>
</comment>
<organism evidence="4 5">
    <name type="scientific">Sistotremastrum niveocremeum HHB9708</name>
    <dbReference type="NCBI Taxonomy" id="1314777"/>
    <lineage>
        <taxon>Eukaryota</taxon>
        <taxon>Fungi</taxon>
        <taxon>Dikarya</taxon>
        <taxon>Basidiomycota</taxon>
        <taxon>Agaricomycotina</taxon>
        <taxon>Agaricomycetes</taxon>
        <taxon>Sistotremastrales</taxon>
        <taxon>Sistotremastraceae</taxon>
        <taxon>Sertulicium</taxon>
        <taxon>Sertulicium niveocremeum</taxon>
    </lineage>
</organism>
<feature type="region of interest" description="Disordered" evidence="3">
    <location>
        <begin position="196"/>
        <end position="217"/>
    </location>
</feature>
<evidence type="ECO:0000313" key="4">
    <source>
        <dbReference type="EMBL" id="KZS90244.1"/>
    </source>
</evidence>
<evidence type="ECO:0000256" key="2">
    <source>
        <dbReference type="PIRNR" id="PIRNR028983"/>
    </source>
</evidence>
<dbReference type="AlphaFoldDB" id="A0A164R4H5"/>
<dbReference type="EMBL" id="KV419422">
    <property type="protein sequence ID" value="KZS90244.1"/>
    <property type="molecule type" value="Genomic_DNA"/>
</dbReference>
<sequence>MPKRKDQDDNGDDSDTKSLIDIDFQFFDPAEVDHVALKRLIVQLFQSDAELIKPHALTELVLSQPLVGTTVKTEGKESDPLAFLTVLNMHVHRENASIRALAQYFLDKSKSNGDLHKELSTLFDRGVEPPNVGLVLTERLINMPVEIVPPMYRMLADEIQWALEEDEPYQFSHLIFVSRTYRLTAEDEIGMDVDERPAKKKRKDGRPTLANATGRGGTYSFHPEDECIQRFATYTHDFNFTNSQPREKDSFGLDVAARMFLVPQKRFSDLVAALLNDYGTDQGDGM</sequence>
<comment type="function">
    <text evidence="2">Involved in nuclear export, actin cytoskeleton organization and vesicular transport.</text>
</comment>
<dbReference type="PANTHER" id="PTHR13261">
    <property type="entry name" value="BRCA2 AND CDKN1A INTERACTING PROTEIN"/>
    <property type="match status" value="1"/>
</dbReference>
<accession>A0A164R4H5</accession>
<dbReference type="PIRSF" id="PIRSF028983">
    <property type="entry name" value="BCP1"/>
    <property type="match status" value="1"/>
</dbReference>
<dbReference type="GO" id="GO:0015031">
    <property type="term" value="P:protein transport"/>
    <property type="evidence" value="ECO:0007669"/>
    <property type="project" value="UniProtKB-KW"/>
</dbReference>
<protein>
    <recommendedName>
        <fullName evidence="2">Protein BCP1</fullName>
    </recommendedName>
</protein>
<dbReference type="GO" id="GO:0005634">
    <property type="term" value="C:nucleus"/>
    <property type="evidence" value="ECO:0007669"/>
    <property type="project" value="UniProtKB-SubCell"/>
</dbReference>
<keyword evidence="2" id="KW-0653">Protein transport</keyword>
<name>A0A164R4H5_9AGAM</name>
<proteinExistence type="inferred from homology"/>
<dbReference type="Proteomes" id="UP000076722">
    <property type="component" value="Unassembled WGS sequence"/>
</dbReference>
<evidence type="ECO:0000256" key="3">
    <source>
        <dbReference type="SAM" id="MobiDB-lite"/>
    </source>
</evidence>
<keyword evidence="2" id="KW-0813">Transport</keyword>
<dbReference type="Pfam" id="PF13862">
    <property type="entry name" value="BCCIP"/>
    <property type="match status" value="1"/>
</dbReference>
<dbReference type="PANTHER" id="PTHR13261:SF0">
    <property type="entry name" value="BRCA2 AND CDKN1A-INTERACTING PROTEIN"/>
    <property type="match status" value="1"/>
</dbReference>
<keyword evidence="2" id="KW-0539">Nucleus</keyword>
<keyword evidence="5" id="KW-1185">Reference proteome</keyword>
<comment type="subcellular location">
    <subcellularLocation>
        <location evidence="2">Nucleus</location>
    </subcellularLocation>
</comment>
<dbReference type="STRING" id="1314777.A0A164R4H5"/>